<proteinExistence type="predicted"/>
<dbReference type="AlphaFoldDB" id="A0A168N7D3"/>
<name>A0A168N7D3_MUCCL</name>
<reference evidence="1 2" key="1">
    <citation type="submission" date="2015-06" db="EMBL/GenBank/DDBJ databases">
        <title>Expansion of signal transduction pathways in fungi by whole-genome duplication.</title>
        <authorList>
            <consortium name="DOE Joint Genome Institute"/>
            <person name="Corrochano L.M."/>
            <person name="Kuo A."/>
            <person name="Marcet-Houben M."/>
            <person name="Polaino S."/>
            <person name="Salamov A."/>
            <person name="Villalobos J.M."/>
            <person name="Alvarez M.I."/>
            <person name="Avalos J."/>
            <person name="Benito E.P."/>
            <person name="Benoit I."/>
            <person name="Burger G."/>
            <person name="Camino L.P."/>
            <person name="Canovas D."/>
            <person name="Cerda-Olmedo E."/>
            <person name="Cheng J.-F."/>
            <person name="Dominguez A."/>
            <person name="Elias M."/>
            <person name="Eslava A.P."/>
            <person name="Glaser F."/>
            <person name="Grimwood J."/>
            <person name="Gutierrez G."/>
            <person name="Heitman J."/>
            <person name="Henrissat B."/>
            <person name="Iturriaga E.A."/>
            <person name="Lang B.F."/>
            <person name="Lavin J.L."/>
            <person name="Lee S."/>
            <person name="Li W."/>
            <person name="Lindquist E."/>
            <person name="Lopez-Garcia S."/>
            <person name="Luque E.M."/>
            <person name="Marcos A.T."/>
            <person name="Martin J."/>
            <person name="Mccluskey K."/>
            <person name="Medina H.R."/>
            <person name="Miralles-Duran A."/>
            <person name="Miyazaki A."/>
            <person name="Munoz-Torres E."/>
            <person name="Oguiza J.A."/>
            <person name="Ohm R."/>
            <person name="Olmedo M."/>
            <person name="Orejas M."/>
            <person name="Ortiz-Castellanos L."/>
            <person name="Pisabarro A.G."/>
            <person name="Rodriguez-Romero J."/>
            <person name="Ruiz-Herrera J."/>
            <person name="Ruiz-Vazquez R."/>
            <person name="Sanz C."/>
            <person name="Schackwitz W."/>
            <person name="Schmutz J."/>
            <person name="Shahriari M."/>
            <person name="Shelest E."/>
            <person name="Silva-Franco F."/>
            <person name="Soanes D."/>
            <person name="Syed K."/>
            <person name="Tagua V.G."/>
            <person name="Talbot N.J."/>
            <person name="Thon M."/>
            <person name="De Vries R.P."/>
            <person name="Wiebenga A."/>
            <person name="Yadav J.S."/>
            <person name="Braun E.L."/>
            <person name="Baker S."/>
            <person name="Garre V."/>
            <person name="Horwitz B."/>
            <person name="Torres-Martinez S."/>
            <person name="Idnurm A."/>
            <person name="Herrera-Estrella A."/>
            <person name="Gabaldon T."/>
            <person name="Grigoriev I.V."/>
        </authorList>
    </citation>
    <scope>NUCLEOTIDE SEQUENCE [LARGE SCALE GENOMIC DNA]</scope>
    <source>
        <strain evidence="1 2">CBS 277.49</strain>
    </source>
</reference>
<gene>
    <name evidence="1" type="ORF">MUCCIDRAFT_106453</name>
</gene>
<dbReference type="OrthoDB" id="2555515at2759"/>
<protein>
    <recommendedName>
        <fullName evidence="3">Something about silencing protein 4 domain-containing protein</fullName>
    </recommendedName>
</protein>
<sequence>MESKRELPTRHNFLTEAVQSYLESKNATTEPTFDKRTMLTVTSDASSITRFEYHDCPTQEPPSVIEHMPQITVIEPIIGTKKTPKDATSHHDDDIIDDEYYLKRHRRHELDEKKQKNREKERLKHGYYQQKQLVERIKTMDKNLLRSIVSSIRHRTHKNEDMSEEDEERYLEDLHTSLLGEAQEHLDRYETLGIGKSEEEPDQAAAMDQTPTISDEFTQALKTEERLQRQRQIRSFSGRAVFTGAVASTRGSRRSARNVTAFGQLLPPFEIVEFELPEEWLKNKER</sequence>
<evidence type="ECO:0008006" key="3">
    <source>
        <dbReference type="Google" id="ProtNLM"/>
    </source>
</evidence>
<evidence type="ECO:0000313" key="1">
    <source>
        <dbReference type="EMBL" id="OAD05893.1"/>
    </source>
</evidence>
<accession>A0A168N7D3</accession>
<dbReference type="EMBL" id="AMYB01000002">
    <property type="protein sequence ID" value="OAD05893.1"/>
    <property type="molecule type" value="Genomic_DNA"/>
</dbReference>
<dbReference type="Proteomes" id="UP000077051">
    <property type="component" value="Unassembled WGS sequence"/>
</dbReference>
<dbReference type="VEuPathDB" id="FungiDB:MUCCIDRAFT_106453"/>
<dbReference type="STRING" id="747725.A0A168N7D3"/>
<organism evidence="1 2">
    <name type="scientific">Mucor lusitanicus CBS 277.49</name>
    <dbReference type="NCBI Taxonomy" id="747725"/>
    <lineage>
        <taxon>Eukaryota</taxon>
        <taxon>Fungi</taxon>
        <taxon>Fungi incertae sedis</taxon>
        <taxon>Mucoromycota</taxon>
        <taxon>Mucoromycotina</taxon>
        <taxon>Mucoromycetes</taxon>
        <taxon>Mucorales</taxon>
        <taxon>Mucorineae</taxon>
        <taxon>Mucoraceae</taxon>
        <taxon>Mucor</taxon>
    </lineage>
</organism>
<evidence type="ECO:0000313" key="2">
    <source>
        <dbReference type="Proteomes" id="UP000077051"/>
    </source>
</evidence>
<keyword evidence="2" id="KW-1185">Reference proteome</keyword>
<comment type="caution">
    <text evidence="1">The sequence shown here is derived from an EMBL/GenBank/DDBJ whole genome shotgun (WGS) entry which is preliminary data.</text>
</comment>